<evidence type="ECO:0000256" key="3">
    <source>
        <dbReference type="ARBA" id="ARBA00004123"/>
    </source>
</evidence>
<dbReference type="SUPFAM" id="SSF56655">
    <property type="entry name" value="Carbohydrate phosphatase"/>
    <property type="match status" value="1"/>
</dbReference>
<comment type="catalytic activity">
    <reaction evidence="1">
        <text>beta-D-fructose 1,6-bisphosphate + H2O = beta-D-fructose 6-phosphate + phosphate</text>
        <dbReference type="Rhea" id="RHEA:11064"/>
        <dbReference type="ChEBI" id="CHEBI:15377"/>
        <dbReference type="ChEBI" id="CHEBI:32966"/>
        <dbReference type="ChEBI" id="CHEBI:43474"/>
        <dbReference type="ChEBI" id="CHEBI:57634"/>
        <dbReference type="EC" id="3.1.3.11"/>
    </reaction>
</comment>
<dbReference type="Pfam" id="PF17779">
    <property type="entry name" value="WHD_NOD2"/>
    <property type="match status" value="1"/>
</dbReference>
<keyword evidence="14" id="KW-0677">Repeat</keyword>
<evidence type="ECO:0000256" key="6">
    <source>
        <dbReference type="ARBA" id="ARBA00004742"/>
    </source>
</evidence>
<dbReference type="PROSITE" id="PS00518">
    <property type="entry name" value="ZF_RING_1"/>
    <property type="match status" value="1"/>
</dbReference>
<evidence type="ECO:0000256" key="14">
    <source>
        <dbReference type="ARBA" id="ARBA00022737"/>
    </source>
</evidence>
<dbReference type="InterPro" id="IPR001841">
    <property type="entry name" value="Znf_RING"/>
</dbReference>
<evidence type="ECO:0000259" key="36">
    <source>
        <dbReference type="PROSITE" id="PS50837"/>
    </source>
</evidence>
<evidence type="ECO:0000259" key="34">
    <source>
        <dbReference type="PROSITE" id="PS50089"/>
    </source>
</evidence>
<dbReference type="OrthoDB" id="120976at2759"/>
<dbReference type="GO" id="GO:0008270">
    <property type="term" value="F:zinc ion binding"/>
    <property type="evidence" value="ECO:0007669"/>
    <property type="project" value="UniProtKB-KW"/>
</dbReference>
<dbReference type="PROSITE" id="PS50089">
    <property type="entry name" value="ZF_RING_2"/>
    <property type="match status" value="1"/>
</dbReference>
<keyword evidence="9" id="KW-0312">Gluconeogenesis</keyword>
<evidence type="ECO:0000256" key="25">
    <source>
        <dbReference type="ARBA" id="ARBA00037516"/>
    </source>
</evidence>
<evidence type="ECO:0000259" key="35">
    <source>
        <dbReference type="PROSITE" id="PS50119"/>
    </source>
</evidence>
<sequence length="1489" mass="167942">MSDRGAFDTNVITLTRFVLEEGRKAKGTGELTTLLNSMCTAIKAISSAVRKAGIANLYGIAGSTNVTGDQVKKLDVLSNDLVINMIKSSFTSCVLVSEEDDKAIIIEPDQRGKYVVCFDPLDGSSNIDCLASIGTIFAIYKKDNDTEPTEKDALLPGRKIVAAGYALYGSATMLVLSTGQGVNCFMLDPAIGEFILVDRDVKIKKKGKIYSLNEGYAQYFYPDVTEYLKKKKFPEDGSAPYGGRYVGSMVADVHRTLVYGGIFLYPANVKSPKGKLRLLYECNPMAFIMEQAGGMATTGPMNVLDIQPETIHQRAPIVLGSPDDVKEYITVYQKHANRFFGESFNSTDSVRKRNESGVALETFQDQRAKRNVYEISKLAIMDEPKMEEPKKEEPKKEEPQCSQSAETETGQPESGKRICHKRRSSSPSQVSMKSSDSMIQPLHFSSGKRARKSSPPPEHLSMKSNDSMIQPLLFSHGEEQKEISHVSMKSDDSMIQPLHFSSGKRVRKSSPPPEHLSMKSNDSMIQPLLFSRGEEQKEIRELLDEVLKCSVCTKFLKDPVSPSCGHTYCRSCITKHQAQSEHGESACPKCGKISGTCSVLHTNIHAAELVEKFKPESHSSAEIMETEDVELRLCQKHDKSLFMFCKTDQAAICKVCAVEHKEHKIQYIKILTVPNTRITLHNFLSNMTASEFREFKRNLGYEYPECFETEQAHCSTQDVTEKMMESFPQDDILKVTFQLASVKPLSKCQEKIKEKLRRKFRHIHEGLAIPKTQVVLHDIYTELYITEGGSDAIREEHEVRLIEKAAKNVSMQETPVNITDIFKSLGNGVRTVLTKGIAGIGKTVSVQKFMLDWAEHTANQDIDLILPLFFRDLNLEKEACSLMELLRRFYPELKDIESIENGITILLVLDGLDECRIPLDFQNTRICSDIMESISMDVLLTNLIKGNLLPNSLLWITSRPAATNQIPSHCVQRVTEVRGFKDPQKEEYFRKKCKDANLANSVIKHVKSSRSMHIMCHIPIFCWITATVLDVLLRDTDIGEVPKNQTQLYIHYLLIQTGLKNRLYQKSINEDLRNLTQSDKRMILLLAKLAFLGMKKDTLIFYEVDLKECGIHINEASEFSTLCTQLFREEFGLYRKRVFCFLHLSVQEHLAAIHVLWQFLNKGINILTSHGSDSTLQKTTLTDVLKSAVVMALENKLGHFDQFVRFLLGLTTECSRKLLHGLLPEMEKESFQNDEIVQFIKDKISEEDRRETEMINLFHCLNEIGHNWLVKDIQESLHSGKLCNAKLNPEQCSALAFVLLMSEDVMEVFDLRIYKAQAQASSRQRLLPIIRTSKKAILSDCELSEKACETVASALRTANSPVRELELSRNNIKDAGLKDLCKGLKSPHCQLKILRLADCSLTDESCENLASALESTESKLKELDLSSNKLTDAGVKKLEDWFKSSKTLQTLRLNQCRLTKSYCKHLAEELTSSSTKQMDLDLTGNDLQD</sequence>
<evidence type="ECO:0000256" key="20">
    <source>
        <dbReference type="ARBA" id="ARBA00022840"/>
    </source>
</evidence>
<dbReference type="GO" id="GO:0005634">
    <property type="term" value="C:nucleus"/>
    <property type="evidence" value="ECO:0007669"/>
    <property type="project" value="UniProtKB-SubCell"/>
</dbReference>
<dbReference type="EMBL" id="JAHKSW010000022">
    <property type="protein sequence ID" value="KAG7318165.1"/>
    <property type="molecule type" value="Genomic_DNA"/>
</dbReference>
<comment type="function">
    <text evidence="25">Catalyzes the hydrolysis of fructose 1,6-bisphosphate to fructose 6-phosphate in the presence of divalent cations and probably participates in glycogen synthesis from carbohydrate precursors, such as lactate.</text>
</comment>
<evidence type="ECO:0000256" key="13">
    <source>
        <dbReference type="ARBA" id="ARBA00022723"/>
    </source>
</evidence>
<keyword evidence="32" id="KW-0175">Coiled coil</keyword>
<dbReference type="PROSITE" id="PS00124">
    <property type="entry name" value="FBPASE"/>
    <property type="match status" value="1"/>
</dbReference>
<keyword evidence="24 31" id="KW-0119">Carbohydrate metabolism</keyword>
<evidence type="ECO:0000313" key="38">
    <source>
        <dbReference type="Proteomes" id="UP000824219"/>
    </source>
</evidence>
<dbReference type="GO" id="GO:0070161">
    <property type="term" value="C:anchoring junction"/>
    <property type="evidence" value="ECO:0007669"/>
    <property type="project" value="UniProtKB-SubCell"/>
</dbReference>
<dbReference type="Pfam" id="PF18913">
    <property type="entry name" value="FBPase_C"/>
    <property type="match status" value="1"/>
</dbReference>
<comment type="subcellular location">
    <subcellularLocation>
        <location evidence="5">Cell junction</location>
    </subcellularLocation>
    <subcellularLocation>
        <location evidence="4">Cytoplasm</location>
        <location evidence="4">Myofibril</location>
        <location evidence="4">Sarcomere</location>
        <location evidence="4">Z line</location>
    </subcellularLocation>
    <subcellularLocation>
        <location evidence="3">Nucleus</location>
    </subcellularLocation>
</comment>
<dbReference type="InterPro" id="IPR017907">
    <property type="entry name" value="Znf_RING_CS"/>
</dbReference>
<dbReference type="GO" id="GO:0005524">
    <property type="term" value="F:ATP binding"/>
    <property type="evidence" value="ECO:0007669"/>
    <property type="project" value="UniProtKB-KW"/>
</dbReference>
<evidence type="ECO:0000256" key="5">
    <source>
        <dbReference type="ARBA" id="ARBA00004282"/>
    </source>
</evidence>
<dbReference type="InterPro" id="IPR007111">
    <property type="entry name" value="NACHT_NTPase"/>
</dbReference>
<dbReference type="InterPro" id="IPR027417">
    <property type="entry name" value="P-loop_NTPase"/>
</dbReference>
<dbReference type="InterPro" id="IPR013083">
    <property type="entry name" value="Znf_RING/FYVE/PHD"/>
</dbReference>
<keyword evidence="38" id="KW-1185">Reference proteome</keyword>
<dbReference type="Gene3D" id="3.40.50.300">
    <property type="entry name" value="P-loop containing nucleotide triphosphate hydrolases"/>
    <property type="match status" value="1"/>
</dbReference>
<evidence type="ECO:0000256" key="18">
    <source>
        <dbReference type="ARBA" id="ARBA00022833"/>
    </source>
</evidence>
<dbReference type="PIRSF" id="PIRSF500210">
    <property type="entry name" value="FBPtase"/>
    <property type="match status" value="1"/>
</dbReference>
<dbReference type="InterPro" id="IPR041075">
    <property type="entry name" value="NOD1/2_WH"/>
</dbReference>
<gene>
    <name evidence="37" type="ORF">KOW79_017920</name>
</gene>
<feature type="compositionally biased region" description="Polar residues" evidence="33">
    <location>
        <begin position="400"/>
        <end position="412"/>
    </location>
</feature>
<evidence type="ECO:0000256" key="17">
    <source>
        <dbReference type="ARBA" id="ARBA00022801"/>
    </source>
</evidence>
<keyword evidence="15" id="KW-0547">Nucleotide-binding</keyword>
<dbReference type="Proteomes" id="UP000824219">
    <property type="component" value="Linkage Group LG22"/>
</dbReference>
<dbReference type="HAMAP" id="MF_01855">
    <property type="entry name" value="FBPase_class1"/>
    <property type="match status" value="1"/>
</dbReference>
<comment type="subunit">
    <text evidence="26">Homotetramer. Interacts with ALDOA; the interaction blocks inhibition by physiological concentrations of AMP and reduces inhibition by Ca(2+). Interacts with alpha-actinin and F-actin.</text>
</comment>
<dbReference type="PANTHER" id="PTHR24106">
    <property type="entry name" value="NACHT, LRR AND CARD DOMAINS-CONTAINING"/>
    <property type="match status" value="1"/>
</dbReference>
<dbReference type="SMART" id="SM00336">
    <property type="entry name" value="BBOX"/>
    <property type="match status" value="1"/>
</dbReference>
<evidence type="ECO:0000256" key="31">
    <source>
        <dbReference type="RuleBase" id="RU000508"/>
    </source>
</evidence>
<dbReference type="Pfam" id="PF00643">
    <property type="entry name" value="zf-B_box"/>
    <property type="match status" value="1"/>
</dbReference>
<dbReference type="FunFam" id="3.40.190.80:FF:000001">
    <property type="entry name" value="Fructose-1,6-bisphosphatase class 1"/>
    <property type="match status" value="1"/>
</dbReference>
<keyword evidence="20" id="KW-0067">ATP-binding</keyword>
<keyword evidence="12" id="KW-0433">Leucine-rich repeat</keyword>
<keyword evidence="22" id="KW-0965">Cell junction</keyword>
<keyword evidence="13" id="KW-0479">Metal-binding</keyword>
<evidence type="ECO:0000256" key="27">
    <source>
        <dbReference type="ARBA" id="ARBA00040321"/>
    </source>
</evidence>
<evidence type="ECO:0000256" key="19">
    <source>
        <dbReference type="ARBA" id="ARBA00022837"/>
    </source>
</evidence>
<dbReference type="Pfam" id="PF14484">
    <property type="entry name" value="FISNA"/>
    <property type="match status" value="1"/>
</dbReference>
<evidence type="ECO:0000313" key="37">
    <source>
        <dbReference type="EMBL" id="KAG7318165.1"/>
    </source>
</evidence>
<dbReference type="SMART" id="SM00368">
    <property type="entry name" value="LRR_RI"/>
    <property type="match status" value="4"/>
</dbReference>
<feature type="compositionally biased region" description="Low complexity" evidence="33">
    <location>
        <begin position="425"/>
        <end position="437"/>
    </location>
</feature>
<dbReference type="CDD" id="cd00354">
    <property type="entry name" value="FBPase"/>
    <property type="match status" value="1"/>
</dbReference>
<evidence type="ECO:0000256" key="8">
    <source>
        <dbReference type="ARBA" id="ARBA00013093"/>
    </source>
</evidence>
<evidence type="ECO:0000256" key="21">
    <source>
        <dbReference type="ARBA" id="ARBA00022842"/>
    </source>
</evidence>
<dbReference type="Pfam" id="PF05729">
    <property type="entry name" value="NACHT"/>
    <property type="match status" value="1"/>
</dbReference>
<protein>
    <recommendedName>
        <fullName evidence="27">Fructose-1,6-bisphosphatase isozyme 2</fullName>
        <ecNumber evidence="8">3.1.3.11</ecNumber>
    </recommendedName>
    <alternativeName>
        <fullName evidence="28">D-fructose-1,6-bisphosphate 1-phosphohydrolase 2</fullName>
    </alternativeName>
    <alternativeName>
        <fullName evidence="29">Muscle FBPase</fullName>
    </alternativeName>
</protein>
<evidence type="ECO:0000256" key="15">
    <source>
        <dbReference type="ARBA" id="ARBA00022741"/>
    </source>
</evidence>
<organism evidence="37 38">
    <name type="scientific">Hemibagrus wyckioides</name>
    <dbReference type="NCBI Taxonomy" id="337641"/>
    <lineage>
        <taxon>Eukaryota</taxon>
        <taxon>Metazoa</taxon>
        <taxon>Chordata</taxon>
        <taxon>Craniata</taxon>
        <taxon>Vertebrata</taxon>
        <taxon>Euteleostomi</taxon>
        <taxon>Actinopterygii</taxon>
        <taxon>Neopterygii</taxon>
        <taxon>Teleostei</taxon>
        <taxon>Ostariophysi</taxon>
        <taxon>Siluriformes</taxon>
        <taxon>Bagridae</taxon>
        <taxon>Hemibagrus</taxon>
    </lineage>
</organism>
<dbReference type="CDD" id="cd19769">
    <property type="entry name" value="Bbox2_TRIM16-like"/>
    <property type="match status" value="1"/>
</dbReference>
<feature type="domain" description="NACHT" evidence="36">
    <location>
        <begin position="830"/>
        <end position="962"/>
    </location>
</feature>
<dbReference type="FunFam" id="3.40.50.300:FF:000210">
    <property type="entry name" value="Si:dkey-16p6.1"/>
    <property type="match status" value="1"/>
</dbReference>
<evidence type="ECO:0000256" key="23">
    <source>
        <dbReference type="ARBA" id="ARBA00023242"/>
    </source>
</evidence>
<keyword evidence="11" id="KW-0597">Phosphoprotein</keyword>
<dbReference type="InterPro" id="IPR041267">
    <property type="entry name" value="NLRP_HD2"/>
</dbReference>
<evidence type="ECO:0000256" key="32">
    <source>
        <dbReference type="SAM" id="Coils"/>
    </source>
</evidence>
<feature type="region of interest" description="Disordered" evidence="33">
    <location>
        <begin position="380"/>
        <end position="464"/>
    </location>
</feature>
<comment type="similarity">
    <text evidence="7 31">Belongs to the FBPase class 1 family.</text>
</comment>
<accession>A0A9D3NBR5</accession>
<dbReference type="InterPro" id="IPR051261">
    <property type="entry name" value="NLR"/>
</dbReference>
<keyword evidence="21" id="KW-0460">Magnesium</keyword>
<evidence type="ECO:0000256" key="9">
    <source>
        <dbReference type="ARBA" id="ARBA00022432"/>
    </source>
</evidence>
<dbReference type="GO" id="GO:0006094">
    <property type="term" value="P:gluconeogenesis"/>
    <property type="evidence" value="ECO:0007669"/>
    <property type="project" value="UniProtKB-KW"/>
</dbReference>
<reference evidence="37 38" key="1">
    <citation type="submission" date="2021-06" db="EMBL/GenBank/DDBJ databases">
        <title>Chromosome-level genome assembly of the red-tail catfish (Hemibagrus wyckioides).</title>
        <authorList>
            <person name="Shao F."/>
        </authorList>
    </citation>
    <scope>NUCLEOTIDE SEQUENCE [LARGE SCALE GENOMIC DNA]</scope>
    <source>
        <strain evidence="37">EC202008001</strain>
        <tissue evidence="37">Blood</tissue>
    </source>
</reference>
<dbReference type="SUPFAM" id="SSF57850">
    <property type="entry name" value="RING/U-box"/>
    <property type="match status" value="1"/>
</dbReference>
<dbReference type="Gene3D" id="3.40.190.80">
    <property type="match status" value="1"/>
</dbReference>
<evidence type="ECO:0000256" key="29">
    <source>
        <dbReference type="ARBA" id="ARBA00043165"/>
    </source>
</evidence>
<dbReference type="PROSITE" id="PS50837">
    <property type="entry name" value="NACHT"/>
    <property type="match status" value="1"/>
</dbReference>
<dbReference type="Pfam" id="PF00316">
    <property type="entry name" value="FBPase"/>
    <property type="match status" value="1"/>
</dbReference>
<dbReference type="InterPro" id="IPR032675">
    <property type="entry name" value="LRR_dom_sf"/>
</dbReference>
<dbReference type="GO" id="GO:0042132">
    <property type="term" value="F:fructose 1,6-bisphosphate 1-phosphatase activity"/>
    <property type="evidence" value="ECO:0007669"/>
    <property type="project" value="UniProtKB-EC"/>
</dbReference>
<evidence type="ECO:0000256" key="16">
    <source>
        <dbReference type="ARBA" id="ARBA00022771"/>
    </source>
</evidence>
<evidence type="ECO:0000256" key="2">
    <source>
        <dbReference type="ARBA" id="ARBA00001946"/>
    </source>
</evidence>
<evidence type="ECO:0000256" key="12">
    <source>
        <dbReference type="ARBA" id="ARBA00022614"/>
    </source>
</evidence>
<dbReference type="SMART" id="SM01288">
    <property type="entry name" value="FISNA"/>
    <property type="match status" value="1"/>
</dbReference>
<dbReference type="SUPFAM" id="SSF52047">
    <property type="entry name" value="RNI-like"/>
    <property type="match status" value="1"/>
</dbReference>
<evidence type="ECO:0000256" key="4">
    <source>
        <dbReference type="ARBA" id="ARBA00004216"/>
    </source>
</evidence>
<comment type="caution">
    <text evidence="37">The sequence shown here is derived from an EMBL/GenBank/DDBJ whole genome shotgun (WGS) entry which is preliminary data.</text>
</comment>
<keyword evidence="10" id="KW-0963">Cytoplasm</keyword>
<dbReference type="SUPFAM" id="SSF57845">
    <property type="entry name" value="B-box zinc-binding domain"/>
    <property type="match status" value="1"/>
</dbReference>
<dbReference type="Gene3D" id="3.30.540.10">
    <property type="entry name" value="Fructose-1,6-Bisphosphatase, subunit A, domain 1"/>
    <property type="match status" value="1"/>
</dbReference>
<evidence type="ECO:0000256" key="28">
    <source>
        <dbReference type="ARBA" id="ARBA00042757"/>
    </source>
</evidence>
<evidence type="ECO:0000256" key="11">
    <source>
        <dbReference type="ARBA" id="ARBA00022553"/>
    </source>
</evidence>
<dbReference type="Gene3D" id="3.30.40.10">
    <property type="entry name" value="Zinc/RING finger domain, C3HC4 (zinc finger)"/>
    <property type="match status" value="1"/>
</dbReference>
<dbReference type="GO" id="GO:0030018">
    <property type="term" value="C:Z disc"/>
    <property type="evidence" value="ECO:0007669"/>
    <property type="project" value="UniProtKB-SubCell"/>
</dbReference>
<comment type="cofactor">
    <cofactor evidence="2">
        <name>Mg(2+)</name>
        <dbReference type="ChEBI" id="CHEBI:18420"/>
    </cofactor>
</comment>
<dbReference type="SMART" id="SM00184">
    <property type="entry name" value="RING"/>
    <property type="match status" value="1"/>
</dbReference>
<keyword evidence="16 30" id="KW-0863">Zinc-finger</keyword>
<dbReference type="InterPro" id="IPR028343">
    <property type="entry name" value="FBPtase"/>
</dbReference>
<evidence type="ECO:0000256" key="1">
    <source>
        <dbReference type="ARBA" id="ARBA00001273"/>
    </source>
</evidence>
<dbReference type="PRINTS" id="PR00115">
    <property type="entry name" value="F16BPHPHTASE"/>
</dbReference>
<keyword evidence="23" id="KW-0539">Nucleus</keyword>
<dbReference type="InterPro" id="IPR000146">
    <property type="entry name" value="FBPase_class-1"/>
</dbReference>
<dbReference type="InterPro" id="IPR033391">
    <property type="entry name" value="FBPase_N"/>
</dbReference>
<keyword evidence="17 31" id="KW-0378">Hydrolase</keyword>
<keyword evidence="19" id="KW-0106">Calcium</keyword>
<feature type="compositionally biased region" description="Basic and acidic residues" evidence="33">
    <location>
        <begin position="380"/>
        <end position="399"/>
    </location>
</feature>
<evidence type="ECO:0000256" key="24">
    <source>
        <dbReference type="ARBA" id="ARBA00023277"/>
    </source>
</evidence>
<dbReference type="EC" id="3.1.3.11" evidence="8"/>
<dbReference type="InterPro" id="IPR001611">
    <property type="entry name" value="Leu-rich_rpt"/>
</dbReference>
<comment type="pathway">
    <text evidence="6">Carbohydrate biosynthesis; gluconeogenesis.</text>
</comment>
<evidence type="ECO:0000256" key="30">
    <source>
        <dbReference type="PROSITE-ProRule" id="PRU00024"/>
    </source>
</evidence>
<feature type="domain" description="RING-type" evidence="34">
    <location>
        <begin position="549"/>
        <end position="590"/>
    </location>
</feature>
<evidence type="ECO:0000256" key="22">
    <source>
        <dbReference type="ARBA" id="ARBA00022949"/>
    </source>
</evidence>
<dbReference type="Pfam" id="PF15227">
    <property type="entry name" value="zf-C3HC4_4"/>
    <property type="match status" value="1"/>
</dbReference>
<dbReference type="InterPro" id="IPR029495">
    <property type="entry name" value="NACHT-assoc"/>
</dbReference>
<dbReference type="PROSITE" id="PS50119">
    <property type="entry name" value="ZF_BBOX"/>
    <property type="match status" value="1"/>
</dbReference>
<dbReference type="InterPro" id="IPR044015">
    <property type="entry name" value="FBPase_C_dom"/>
</dbReference>
<name>A0A9D3NBR5_9TELE</name>
<feature type="coiled-coil region" evidence="32">
    <location>
        <begin position="1406"/>
        <end position="1433"/>
    </location>
</feature>
<evidence type="ECO:0000256" key="33">
    <source>
        <dbReference type="SAM" id="MobiDB-lite"/>
    </source>
</evidence>
<dbReference type="InterPro" id="IPR020548">
    <property type="entry name" value="Fructose_bisphosphatase_AS"/>
</dbReference>
<dbReference type="InterPro" id="IPR000315">
    <property type="entry name" value="Znf_B-box"/>
</dbReference>
<dbReference type="Gene3D" id="3.80.10.10">
    <property type="entry name" value="Ribonuclease Inhibitor"/>
    <property type="match status" value="1"/>
</dbReference>
<dbReference type="FunFam" id="3.30.540.10:FF:000005">
    <property type="entry name" value="Fructose-1,6-bisphosphatase isozyme 2"/>
    <property type="match status" value="1"/>
</dbReference>
<proteinExistence type="inferred from homology"/>
<keyword evidence="18" id="KW-0862">Zinc</keyword>
<dbReference type="NCBIfam" id="NF006778">
    <property type="entry name" value="PRK09293.1-1"/>
    <property type="match status" value="1"/>
</dbReference>
<feature type="domain" description="B box-type" evidence="35">
    <location>
        <begin position="629"/>
        <end position="668"/>
    </location>
</feature>
<evidence type="ECO:0000256" key="10">
    <source>
        <dbReference type="ARBA" id="ARBA00022490"/>
    </source>
</evidence>
<dbReference type="Gene3D" id="3.30.160.60">
    <property type="entry name" value="Classic Zinc Finger"/>
    <property type="match status" value="1"/>
</dbReference>
<dbReference type="PROSITE" id="PS51450">
    <property type="entry name" value="LRR"/>
    <property type="match status" value="1"/>
</dbReference>
<evidence type="ECO:0000256" key="26">
    <source>
        <dbReference type="ARBA" id="ARBA00038670"/>
    </source>
</evidence>
<dbReference type="PIRSF" id="PIRSF000904">
    <property type="entry name" value="FBPtase_SBPase"/>
    <property type="match status" value="1"/>
</dbReference>
<dbReference type="Pfam" id="PF13516">
    <property type="entry name" value="LRR_6"/>
    <property type="match status" value="2"/>
</dbReference>
<evidence type="ECO:0000256" key="7">
    <source>
        <dbReference type="ARBA" id="ARBA00010941"/>
    </source>
</evidence>
<dbReference type="Pfam" id="PF17776">
    <property type="entry name" value="NLRC4_HD2"/>
    <property type="match status" value="1"/>
</dbReference>